<evidence type="ECO:0000256" key="2">
    <source>
        <dbReference type="ARBA" id="ARBA00004286"/>
    </source>
</evidence>
<accession>A0A068Y9Q3</accession>
<reference evidence="8" key="2">
    <citation type="submission" date="2015-11" db="EMBL/GenBank/DDBJ databases">
        <authorList>
            <person name="Zhang Y."/>
            <person name="Guo Z."/>
        </authorList>
    </citation>
    <scope>NUCLEOTIDE SEQUENCE</scope>
</reference>
<comment type="function">
    <text evidence="1">Core component of nucleosome. Nucleosomes wrap and compact DNA into chromatin, limiting DNA accessibility to the cellular machineries which require DNA as a template. Histones thereby play a central role in transcription regulation, DNA repair, DNA replication and chromosomal stability. DNA accessibility is regulated via a complex set of post-translational modifications of histones, also called histone code, and nucleosome remodeling.</text>
</comment>
<dbReference type="InterPro" id="IPR009072">
    <property type="entry name" value="Histone-fold"/>
</dbReference>
<gene>
    <name evidence="8" type="ORF">EmuJ_000918000</name>
</gene>
<dbReference type="Proteomes" id="UP000017246">
    <property type="component" value="Unassembled WGS sequence"/>
</dbReference>
<reference evidence="8" key="1">
    <citation type="journal article" date="2013" name="Nature">
        <title>The genomes of four tapeworm species reveal adaptations to parasitism.</title>
        <authorList>
            <person name="Tsai I.J."/>
            <person name="Zarowiecki M."/>
            <person name="Holroyd N."/>
            <person name="Garciarrubio A."/>
            <person name="Sanchez-Flores A."/>
            <person name="Brooks K.L."/>
            <person name="Tracey A."/>
            <person name="Bobes R.J."/>
            <person name="Fragoso G."/>
            <person name="Sciutto E."/>
            <person name="Aslett M."/>
            <person name="Beasley H."/>
            <person name="Bennett H.M."/>
            <person name="Cai J."/>
            <person name="Camicia F."/>
            <person name="Clark R."/>
            <person name="Cucher M."/>
            <person name="De Silva N."/>
            <person name="Day T.A."/>
            <person name="Deplazes P."/>
            <person name="Estrada K."/>
            <person name="Fernandez C."/>
            <person name="Holland P.W."/>
            <person name="Hou J."/>
            <person name="Hu S."/>
            <person name="Huckvale T."/>
            <person name="Hung S.S."/>
            <person name="Kamenetzky L."/>
            <person name="Keane J.A."/>
            <person name="Kiss F."/>
            <person name="Koziol U."/>
            <person name="Lambert O."/>
            <person name="Liu K."/>
            <person name="Luo X."/>
            <person name="Luo Y."/>
            <person name="Macchiaroli N."/>
            <person name="Nichol S."/>
            <person name="Paps J."/>
            <person name="Parkinson J."/>
            <person name="Pouchkina-Stantcheva N."/>
            <person name="Riddiford N."/>
            <person name="Rosenzvit M."/>
            <person name="Salinas G."/>
            <person name="Wasmuth J.D."/>
            <person name="Zamanian M."/>
            <person name="Zheng Y."/>
            <person name="Cai X."/>
            <person name="Soberon X."/>
            <person name="Olson P.D."/>
            <person name="Laclette J.P."/>
            <person name="Brehm K."/>
            <person name="Berriman M."/>
            <person name="Garciarrubio A."/>
            <person name="Bobes R.J."/>
            <person name="Fragoso G."/>
            <person name="Sanchez-Flores A."/>
            <person name="Estrada K."/>
            <person name="Cevallos M.A."/>
            <person name="Morett E."/>
            <person name="Gonzalez V."/>
            <person name="Portillo T."/>
            <person name="Ochoa-Leyva A."/>
            <person name="Jose M.V."/>
            <person name="Sciutto E."/>
            <person name="Landa A."/>
            <person name="Jimenez L."/>
            <person name="Valdes V."/>
            <person name="Carrero J.C."/>
            <person name="Larralde C."/>
            <person name="Morales-Montor J."/>
            <person name="Limon-Lason J."/>
            <person name="Soberon X."/>
            <person name="Laclette J.P."/>
        </authorList>
    </citation>
    <scope>NUCLEOTIDE SEQUENCE [LARGE SCALE GENOMIC DNA]</scope>
</reference>
<dbReference type="EMBL" id="LN902847">
    <property type="protein sequence ID" value="CDS41527.1"/>
    <property type="molecule type" value="Genomic_DNA"/>
</dbReference>
<evidence type="ECO:0000313" key="8">
    <source>
        <dbReference type="EMBL" id="CDS41527.1"/>
    </source>
</evidence>
<evidence type="ECO:0000256" key="4">
    <source>
        <dbReference type="ARBA" id="ARBA00022454"/>
    </source>
</evidence>
<dbReference type="SMART" id="SM00414">
    <property type="entry name" value="H2A"/>
    <property type="match status" value="1"/>
</dbReference>
<feature type="domain" description="Histone H2A C-terminal" evidence="7">
    <location>
        <begin position="341"/>
        <end position="372"/>
    </location>
</feature>
<dbReference type="GO" id="GO:0000786">
    <property type="term" value="C:nucleosome"/>
    <property type="evidence" value="ECO:0007669"/>
    <property type="project" value="UniProtKB-KW"/>
</dbReference>
<name>A0A068Y9Q3_ECHMU</name>
<evidence type="ECO:0000256" key="1">
    <source>
        <dbReference type="ARBA" id="ARBA00002001"/>
    </source>
</evidence>
<keyword evidence="9" id="KW-1185">Reference proteome</keyword>
<evidence type="ECO:0000259" key="7">
    <source>
        <dbReference type="Pfam" id="PF16211"/>
    </source>
</evidence>
<dbReference type="eggNOG" id="KOG1756">
    <property type="taxonomic scope" value="Eukaryota"/>
</dbReference>
<dbReference type="GO" id="GO:0030527">
    <property type="term" value="F:structural constituent of chromatin"/>
    <property type="evidence" value="ECO:0007669"/>
    <property type="project" value="InterPro"/>
</dbReference>
<dbReference type="InterPro" id="IPR032454">
    <property type="entry name" value="Histone_H2A_C"/>
</dbReference>
<dbReference type="STRING" id="6211.A0A068Y9Q3"/>
<evidence type="ECO:0000313" key="9">
    <source>
        <dbReference type="Proteomes" id="UP000017246"/>
    </source>
</evidence>
<evidence type="ECO:0000256" key="5">
    <source>
        <dbReference type="ARBA" id="ARBA00023269"/>
    </source>
</evidence>
<dbReference type="Gene3D" id="1.10.20.10">
    <property type="entry name" value="Histone, subunit A"/>
    <property type="match status" value="1"/>
</dbReference>
<dbReference type="PRINTS" id="PR00620">
    <property type="entry name" value="HISTONEH2A"/>
</dbReference>
<keyword evidence="5" id="KW-0544">Nucleosome core</keyword>
<keyword evidence="5" id="KW-0238">DNA-binding</keyword>
<protein>
    <submittedName>
        <fullName evidence="8">Histone H2A</fullName>
    </submittedName>
</protein>
<proteinExistence type="predicted"/>
<dbReference type="Pfam" id="PF16211">
    <property type="entry name" value="Histone_H2A_C"/>
    <property type="match status" value="1"/>
</dbReference>
<organism evidence="8 9">
    <name type="scientific">Echinococcus multilocularis</name>
    <name type="common">Fox tapeworm</name>
    <dbReference type="NCBI Taxonomy" id="6211"/>
    <lineage>
        <taxon>Eukaryota</taxon>
        <taxon>Metazoa</taxon>
        <taxon>Spiralia</taxon>
        <taxon>Lophotrochozoa</taxon>
        <taxon>Platyhelminthes</taxon>
        <taxon>Cestoda</taxon>
        <taxon>Eucestoda</taxon>
        <taxon>Cyclophyllidea</taxon>
        <taxon>Taeniidae</taxon>
        <taxon>Echinococcus</taxon>
    </lineage>
</organism>
<comment type="subcellular location">
    <subcellularLocation>
        <location evidence="2">Chromosome</location>
    </subcellularLocation>
</comment>
<dbReference type="AlphaFoldDB" id="A0A068Y9Q3"/>
<dbReference type="InterPro" id="IPR002119">
    <property type="entry name" value="Histone_H2A"/>
</dbReference>
<feature type="region of interest" description="Disordered" evidence="6">
    <location>
        <begin position="169"/>
        <end position="196"/>
    </location>
</feature>
<feature type="compositionally biased region" description="Basic and acidic residues" evidence="6">
    <location>
        <begin position="169"/>
        <end position="180"/>
    </location>
</feature>
<evidence type="ECO:0000256" key="6">
    <source>
        <dbReference type="SAM" id="MobiDB-lite"/>
    </source>
</evidence>
<keyword evidence="4" id="KW-0158">Chromosome</keyword>
<comment type="subunit">
    <text evidence="3">The nucleosome is a histone octamer containing two molecules each of H2A, H2B, H3 and H4 assembled in one H3-H4 heterotetramer and two H2A-H2B heterodimers. The octamer wraps approximately 147 bp of DNA.</text>
</comment>
<evidence type="ECO:0000256" key="3">
    <source>
        <dbReference type="ARBA" id="ARBA00011538"/>
    </source>
</evidence>
<dbReference type="GO" id="GO:0003677">
    <property type="term" value="F:DNA binding"/>
    <property type="evidence" value="ECO:0007669"/>
    <property type="project" value="InterPro"/>
</dbReference>
<feature type="compositionally biased region" description="Polar residues" evidence="6">
    <location>
        <begin position="85"/>
        <end position="103"/>
    </location>
</feature>
<dbReference type="GO" id="GO:0046982">
    <property type="term" value="F:protein heterodimerization activity"/>
    <property type="evidence" value="ECO:0007669"/>
    <property type="project" value="InterPro"/>
</dbReference>
<dbReference type="SUPFAM" id="SSF47113">
    <property type="entry name" value="Histone-fold"/>
    <property type="match status" value="1"/>
</dbReference>
<sequence>MIPFGNLSGFGFVQFGDCILGLSFKGLPAVVKLALDGYCNTNRVANIAFFQNAHTLRDTPGNDDFAEMEVDTLWWKQRSFQMLNKPPTQRATSGKQEPKTSQVDGGHSSPELPESHVTSADTEQKHSSTRPGRLVTDALHSMGWVSGWRLFNQSLALTPPTAGNQWRVTRETHKSDKWEGTESEQMRQWTQNRNRQQKKWIPRDRLHEACAADRFTHASTGKDSITIRRDMIDAQRLLVFIAILRVVRLPTSQFTCSTSLLLRFILAICGLLFFTTFPFYDPSTSKGQSIGNSYNSYKLGACGPNDASQTPTLTKSLAGCMRQQEDGIIPRHGQLPIRTDEELNKKLDGVTIAHGGVLSNIRAVLLLKKTKKMVFSKEQTGLPPD</sequence>
<dbReference type="PANTHER" id="PTHR23430">
    <property type="entry name" value="HISTONE H2A"/>
    <property type="match status" value="1"/>
</dbReference>
<feature type="region of interest" description="Disordered" evidence="6">
    <location>
        <begin position="85"/>
        <end position="133"/>
    </location>
</feature>